<keyword evidence="1" id="KW-0812">Transmembrane</keyword>
<evidence type="ECO:0000313" key="2">
    <source>
        <dbReference type="EMBL" id="CEG37586.1"/>
    </source>
</evidence>
<keyword evidence="1" id="KW-0472">Membrane</keyword>
<accession>A0A0P1AA21</accession>
<dbReference type="EMBL" id="CCYD01000288">
    <property type="protein sequence ID" value="CEG37586.1"/>
    <property type="molecule type" value="Genomic_DNA"/>
</dbReference>
<reference evidence="3" key="1">
    <citation type="submission" date="2014-09" db="EMBL/GenBank/DDBJ databases">
        <authorList>
            <person name="Sharma Rahul"/>
            <person name="Thines Marco"/>
        </authorList>
    </citation>
    <scope>NUCLEOTIDE SEQUENCE [LARGE SCALE GENOMIC DNA]</scope>
</reference>
<dbReference type="GeneID" id="36400420"/>
<proteinExistence type="predicted"/>
<keyword evidence="1" id="KW-1133">Transmembrane helix</keyword>
<sequence>MILAWLVVLSAMVLTLEIQRHLLLARILGAIVMVLGWGCLLSSQLQLQAICCAIVYHGLIEGLRQWQRNFPCVFEDQKDRKIVLWLLFWARVYTWGTTLGGIEELTTLKKTQETSFQWQEIGMLVFYHEILEVLVMLYFTDEELSYVWKRRIGHWFGALIVGILKTWKQLNVDHFLNGLSPLALIGILLMVMWLSIEIRWDRIAQKYNPTLIQEEEMKVRWS</sequence>
<dbReference type="OMA" id="LSIEIRW"/>
<dbReference type="Proteomes" id="UP000054928">
    <property type="component" value="Unassembled WGS sequence"/>
</dbReference>
<dbReference type="AlphaFoldDB" id="A0A0P1AA21"/>
<name>A0A0P1AA21_PLAHL</name>
<protein>
    <submittedName>
        <fullName evidence="2">Uncharacterized protein</fullName>
    </submittedName>
</protein>
<feature type="transmembrane region" description="Helical" evidence="1">
    <location>
        <begin position="25"/>
        <end position="41"/>
    </location>
</feature>
<dbReference type="OrthoDB" id="122866at2759"/>
<evidence type="ECO:0000313" key="3">
    <source>
        <dbReference type="Proteomes" id="UP000054928"/>
    </source>
</evidence>
<dbReference type="RefSeq" id="XP_024573955.1">
    <property type="nucleotide sequence ID" value="XM_024722928.1"/>
</dbReference>
<keyword evidence="3" id="KW-1185">Reference proteome</keyword>
<evidence type="ECO:0000256" key="1">
    <source>
        <dbReference type="SAM" id="Phobius"/>
    </source>
</evidence>
<feature type="transmembrane region" description="Helical" evidence="1">
    <location>
        <begin position="176"/>
        <end position="196"/>
    </location>
</feature>
<organism evidence="2 3">
    <name type="scientific">Plasmopara halstedii</name>
    <name type="common">Downy mildew of sunflower</name>
    <dbReference type="NCBI Taxonomy" id="4781"/>
    <lineage>
        <taxon>Eukaryota</taxon>
        <taxon>Sar</taxon>
        <taxon>Stramenopiles</taxon>
        <taxon>Oomycota</taxon>
        <taxon>Peronosporomycetes</taxon>
        <taxon>Peronosporales</taxon>
        <taxon>Peronosporaceae</taxon>
        <taxon>Plasmopara</taxon>
    </lineage>
</organism>